<dbReference type="STRING" id="680646.RMDY18_18180"/>
<protein>
    <submittedName>
        <fullName evidence="2">Predicted aminopeptidase</fullName>
    </submittedName>
</protein>
<feature type="compositionally biased region" description="Basic and acidic residues" evidence="1">
    <location>
        <begin position="111"/>
        <end position="127"/>
    </location>
</feature>
<keyword evidence="2" id="KW-0645">Protease</keyword>
<keyword evidence="2" id="KW-0031">Aminopeptidase</keyword>
<gene>
    <name evidence="2" type="ordered locus">RMDY18_18180</name>
</gene>
<feature type="region of interest" description="Disordered" evidence="1">
    <location>
        <begin position="48"/>
        <end position="127"/>
    </location>
</feature>
<dbReference type="AlphaFoldDB" id="D2NPT2"/>
<proteinExistence type="predicted"/>
<reference evidence="2 3" key="3">
    <citation type="journal article" date="2010" name="Sequencing">
        <title>Complete Genome Sequence of Rothia mucilaginosa DY-18: A Clinical Isolate with Dense Meshwork-Like Structures from a Persistent Apical Periodontitis Lesion.</title>
        <authorList>
            <person name="Yamane K."/>
            <person name="Nambu T."/>
            <person name="Yamanaka T."/>
            <person name="Mashimo C."/>
            <person name="Sugimori C."/>
            <person name="Leung K.-P."/>
            <person name="Fukushima H."/>
        </authorList>
    </citation>
    <scope>NUCLEOTIDE SEQUENCE [LARGE SCALE GENOMIC DNA]</scope>
    <source>
        <strain evidence="2 3">DY-18</strain>
    </source>
</reference>
<feature type="compositionally biased region" description="Basic and acidic residues" evidence="1">
    <location>
        <begin position="73"/>
        <end position="100"/>
    </location>
</feature>
<name>D2NPT2_ROTMD</name>
<evidence type="ECO:0000313" key="2">
    <source>
        <dbReference type="EMBL" id="BAI65650.1"/>
    </source>
</evidence>
<feature type="compositionally biased region" description="Basic and acidic residues" evidence="1">
    <location>
        <begin position="183"/>
        <end position="207"/>
    </location>
</feature>
<keyword evidence="2" id="KW-0378">Hydrolase</keyword>
<dbReference type="HOGENOM" id="CLU_1033998_0_0_11"/>
<dbReference type="KEGG" id="rmu:RMDY18_18180"/>
<organism evidence="2 3">
    <name type="scientific">Rothia mucilaginosa (strain DY-18)</name>
    <name type="common">Stomatococcus mucilaginosus</name>
    <dbReference type="NCBI Taxonomy" id="680646"/>
    <lineage>
        <taxon>Bacteria</taxon>
        <taxon>Bacillati</taxon>
        <taxon>Actinomycetota</taxon>
        <taxon>Actinomycetes</taxon>
        <taxon>Micrococcales</taxon>
        <taxon>Micrococcaceae</taxon>
        <taxon>Rothia</taxon>
    </lineage>
</organism>
<dbReference type="EMBL" id="AP011540">
    <property type="protein sequence ID" value="BAI65650.1"/>
    <property type="molecule type" value="Genomic_DNA"/>
</dbReference>
<feature type="compositionally biased region" description="Basic and acidic residues" evidence="1">
    <location>
        <begin position="165"/>
        <end position="174"/>
    </location>
</feature>
<reference evidence="2 3" key="2">
    <citation type="journal article" date="2010" name="J Osaka Dent Univ">
        <title>Isolation and identification of Rothia mucilaginosa from persistent apical periodontitis lesions.</title>
        <authorList>
            <person name="Yamane K."/>
            <person name="Yoshida M."/>
            <person name="Fujihira T."/>
            <person name="Baba T."/>
            <person name="Tsuji N."/>
            <person name="Hayashi H."/>
            <person name="Sugimori C."/>
            <person name="Yamanaka T."/>
            <person name="Mashimo C."/>
            <person name="Nambu T."/>
            <person name="Kawai H."/>
            <person name="Fukushima H."/>
        </authorList>
    </citation>
    <scope>NUCLEOTIDE SEQUENCE [LARGE SCALE GENOMIC DNA]</scope>
    <source>
        <strain evidence="2 3">DY-18</strain>
    </source>
</reference>
<dbReference type="Proteomes" id="UP000001883">
    <property type="component" value="Chromosome"/>
</dbReference>
<evidence type="ECO:0000313" key="3">
    <source>
        <dbReference type="Proteomes" id="UP000001883"/>
    </source>
</evidence>
<reference evidence="3" key="1">
    <citation type="submission" date="2009-07" db="EMBL/GenBank/DDBJ databases">
        <title>Complete genome sequence of Rothia mucilaginosa DJ.</title>
        <authorList>
            <person name="Yamane K."/>
            <person name="Nambu T."/>
            <person name="Mashimo C."/>
            <person name="Sugimori C."/>
            <person name="Yamanaka T."/>
            <person name="Leung K."/>
            <person name="Fukushima H."/>
        </authorList>
    </citation>
    <scope>NUCLEOTIDE SEQUENCE [LARGE SCALE GENOMIC DNA]</scope>
    <source>
        <strain evidence="3">DY-18</strain>
    </source>
</reference>
<keyword evidence="3" id="KW-1185">Reference proteome</keyword>
<evidence type="ECO:0000256" key="1">
    <source>
        <dbReference type="SAM" id="MobiDB-lite"/>
    </source>
</evidence>
<dbReference type="GO" id="GO:0004177">
    <property type="term" value="F:aminopeptidase activity"/>
    <property type="evidence" value="ECO:0007669"/>
    <property type="project" value="UniProtKB-KW"/>
</dbReference>
<sequence length="269" mass="29202">MFEQAHEDSTASLPVGAVHEVGEGSFYDVHGLCLPFGAAAVLNRSRLPGCKRPRQKDKEQIQDQRQQQAKNHAGQDLRGDIARKTVGKERAERGHTDEGTHRHHRNICHGCHADSRHDDGRREGQVELHQRLSGRVSEGAGGFVHAIGNGVEGVHAGAHHQREGVDAQGDEHVQRGNNGGSQNERHQHEQRDRWDGVQQRGEVHEGSRTDAAFGAAVAATARVVGDRQRDESANRDGHDALVEVAEGQLEDALTIGGDPFPVHVACGEG</sequence>
<accession>D2NPT2</accession>
<feature type="region of interest" description="Disordered" evidence="1">
    <location>
        <begin position="165"/>
        <end position="207"/>
    </location>
</feature>